<organism evidence="1 2">
    <name type="scientific">Candidatus Roizmanbacteria bacterium RIFCSPLOWO2_01_FULL_37_16</name>
    <dbReference type="NCBI Taxonomy" id="1802058"/>
    <lineage>
        <taxon>Bacteria</taxon>
        <taxon>Candidatus Roizmaniibacteriota</taxon>
    </lineage>
</organism>
<dbReference type="SUPFAM" id="SSF64182">
    <property type="entry name" value="DHH phosphoesterases"/>
    <property type="match status" value="1"/>
</dbReference>
<sequence>MKVIITHFSPDLDAITSCWLIKKFFPGWQNAEIKFVPAGLTYENKLVDSNPEIIHVDTGLGKFDHHQSNDITCAAEKILNYLKKNDLIKIKLIEPLKILVDFVIEDDHFLEVYYPDTESSRYNFLLNNLIDGLKNTLTDDQKLVEFVFIALDGALDKLKKQQAAQAEIKKGFAFHSYLGKSMAIESTNDEVLRLAQKLGYQLVARKDPKYGNIRIKSPPNPKLDLTPLYNKILKVDSKGSWFLHSSKHMLLNGSPKRPDQVPSPVTIPTLIEIIKSV</sequence>
<dbReference type="Proteomes" id="UP000178040">
    <property type="component" value="Unassembled WGS sequence"/>
</dbReference>
<dbReference type="AlphaFoldDB" id="A0A1F7IQH9"/>
<proteinExistence type="predicted"/>
<reference evidence="1 2" key="1">
    <citation type="journal article" date="2016" name="Nat. Commun.">
        <title>Thousands of microbial genomes shed light on interconnected biogeochemical processes in an aquifer system.</title>
        <authorList>
            <person name="Anantharaman K."/>
            <person name="Brown C.T."/>
            <person name="Hug L.A."/>
            <person name="Sharon I."/>
            <person name="Castelle C.J."/>
            <person name="Probst A.J."/>
            <person name="Thomas B.C."/>
            <person name="Singh A."/>
            <person name="Wilkins M.J."/>
            <person name="Karaoz U."/>
            <person name="Brodie E.L."/>
            <person name="Williams K.H."/>
            <person name="Hubbard S.S."/>
            <person name="Banfield J.F."/>
        </authorList>
    </citation>
    <scope>NUCLEOTIDE SEQUENCE [LARGE SCALE GENOMIC DNA]</scope>
</reference>
<gene>
    <name evidence="1" type="ORF">A3B40_00325</name>
</gene>
<name>A0A1F7IQH9_9BACT</name>
<evidence type="ECO:0000313" key="1">
    <source>
        <dbReference type="EMBL" id="OGK45624.1"/>
    </source>
</evidence>
<evidence type="ECO:0000313" key="2">
    <source>
        <dbReference type="Proteomes" id="UP000178040"/>
    </source>
</evidence>
<dbReference type="EMBL" id="MGAI01000004">
    <property type="protein sequence ID" value="OGK45624.1"/>
    <property type="molecule type" value="Genomic_DNA"/>
</dbReference>
<dbReference type="InterPro" id="IPR038763">
    <property type="entry name" value="DHH_sf"/>
</dbReference>
<protein>
    <submittedName>
        <fullName evidence="1">Uncharacterized protein</fullName>
    </submittedName>
</protein>
<comment type="caution">
    <text evidence="1">The sequence shown here is derived from an EMBL/GenBank/DDBJ whole genome shotgun (WGS) entry which is preliminary data.</text>
</comment>
<accession>A0A1F7IQH9</accession>